<accession>A0ABT4YU87</accession>
<gene>
    <name evidence="1" type="ORF">PGX00_16225</name>
</gene>
<sequence length="54" mass="6359">MIRLFDIAKVPIKRHVKIMRLVNPFDPFWEGFLNERKVKNTGRNSCFDPVVTAL</sequence>
<protein>
    <submittedName>
        <fullName evidence="1">Uncharacterized protein</fullName>
    </submittedName>
</protein>
<proteinExistence type="predicted"/>
<dbReference type="EMBL" id="JAQLOI010000003">
    <property type="protein sequence ID" value="MDB1125103.1"/>
    <property type="molecule type" value="Genomic_DNA"/>
</dbReference>
<evidence type="ECO:0000313" key="2">
    <source>
        <dbReference type="Proteomes" id="UP001210678"/>
    </source>
</evidence>
<comment type="caution">
    <text evidence="1">The sequence shown here is derived from an EMBL/GenBank/DDBJ whole genome shotgun (WGS) entry which is preliminary data.</text>
</comment>
<name>A0ABT4YU87_9VIBR</name>
<organism evidence="1 2">
    <name type="scientific">Vibrio algarum</name>
    <dbReference type="NCBI Taxonomy" id="3020714"/>
    <lineage>
        <taxon>Bacteria</taxon>
        <taxon>Pseudomonadati</taxon>
        <taxon>Pseudomonadota</taxon>
        <taxon>Gammaproteobacteria</taxon>
        <taxon>Vibrionales</taxon>
        <taxon>Vibrionaceae</taxon>
        <taxon>Vibrio</taxon>
    </lineage>
</organism>
<keyword evidence="2" id="KW-1185">Reference proteome</keyword>
<dbReference type="Proteomes" id="UP001210678">
    <property type="component" value="Unassembled WGS sequence"/>
</dbReference>
<reference evidence="1 2" key="1">
    <citation type="submission" date="2023-01" db="EMBL/GenBank/DDBJ databases">
        <title>Vibrio sp. KJ40-1 sp.nov, isolated from marine algae.</title>
        <authorList>
            <person name="Butt M."/>
            <person name="Kim J.M.J."/>
            <person name="Jeon C.O.C."/>
        </authorList>
    </citation>
    <scope>NUCLEOTIDE SEQUENCE [LARGE SCALE GENOMIC DNA]</scope>
    <source>
        <strain evidence="1 2">KJ40-1</strain>
    </source>
</reference>
<dbReference type="RefSeq" id="WP_272138502.1">
    <property type="nucleotide sequence ID" value="NZ_JAQLOI010000003.1"/>
</dbReference>
<evidence type="ECO:0000313" key="1">
    <source>
        <dbReference type="EMBL" id="MDB1125103.1"/>
    </source>
</evidence>